<gene>
    <name evidence="2" type="ORF">QJS10_CPB13g00485</name>
</gene>
<dbReference type="InterPro" id="IPR053781">
    <property type="entry name" value="F-box_AtFBL13-like"/>
</dbReference>
<reference evidence="2" key="1">
    <citation type="journal article" date="2023" name="Nat. Commun.">
        <title>Diploid and tetraploid genomes of Acorus and the evolution of monocots.</title>
        <authorList>
            <person name="Ma L."/>
            <person name="Liu K.W."/>
            <person name="Li Z."/>
            <person name="Hsiao Y.Y."/>
            <person name="Qi Y."/>
            <person name="Fu T."/>
            <person name="Tang G.D."/>
            <person name="Zhang D."/>
            <person name="Sun W.H."/>
            <person name="Liu D.K."/>
            <person name="Li Y."/>
            <person name="Chen G.Z."/>
            <person name="Liu X.D."/>
            <person name="Liao X.Y."/>
            <person name="Jiang Y.T."/>
            <person name="Yu X."/>
            <person name="Hao Y."/>
            <person name="Huang J."/>
            <person name="Zhao X.W."/>
            <person name="Ke S."/>
            <person name="Chen Y.Y."/>
            <person name="Wu W.L."/>
            <person name="Hsu J.L."/>
            <person name="Lin Y.F."/>
            <person name="Huang M.D."/>
            <person name="Li C.Y."/>
            <person name="Huang L."/>
            <person name="Wang Z.W."/>
            <person name="Zhao X."/>
            <person name="Zhong W.Y."/>
            <person name="Peng D.H."/>
            <person name="Ahmad S."/>
            <person name="Lan S."/>
            <person name="Zhang J.S."/>
            <person name="Tsai W.C."/>
            <person name="Van de Peer Y."/>
            <person name="Liu Z.J."/>
        </authorList>
    </citation>
    <scope>NUCLEOTIDE SEQUENCE</scope>
    <source>
        <strain evidence="2">CP</strain>
    </source>
</reference>
<evidence type="ECO:0000259" key="1">
    <source>
        <dbReference type="PROSITE" id="PS50181"/>
    </source>
</evidence>
<reference evidence="2" key="2">
    <citation type="submission" date="2023-06" db="EMBL/GenBank/DDBJ databases">
        <authorList>
            <person name="Ma L."/>
            <person name="Liu K.-W."/>
            <person name="Li Z."/>
            <person name="Hsiao Y.-Y."/>
            <person name="Qi Y."/>
            <person name="Fu T."/>
            <person name="Tang G."/>
            <person name="Zhang D."/>
            <person name="Sun W.-H."/>
            <person name="Liu D.-K."/>
            <person name="Li Y."/>
            <person name="Chen G.-Z."/>
            <person name="Liu X.-D."/>
            <person name="Liao X.-Y."/>
            <person name="Jiang Y.-T."/>
            <person name="Yu X."/>
            <person name="Hao Y."/>
            <person name="Huang J."/>
            <person name="Zhao X.-W."/>
            <person name="Ke S."/>
            <person name="Chen Y.-Y."/>
            <person name="Wu W.-L."/>
            <person name="Hsu J.-L."/>
            <person name="Lin Y.-F."/>
            <person name="Huang M.-D."/>
            <person name="Li C.-Y."/>
            <person name="Huang L."/>
            <person name="Wang Z.-W."/>
            <person name="Zhao X."/>
            <person name="Zhong W.-Y."/>
            <person name="Peng D.-H."/>
            <person name="Ahmad S."/>
            <person name="Lan S."/>
            <person name="Zhang J.-S."/>
            <person name="Tsai W.-C."/>
            <person name="Van De Peer Y."/>
            <person name="Liu Z.-J."/>
        </authorList>
    </citation>
    <scope>NUCLEOTIDE SEQUENCE</scope>
    <source>
        <strain evidence="2">CP</strain>
        <tissue evidence="2">Leaves</tissue>
    </source>
</reference>
<dbReference type="PROSITE" id="PS50181">
    <property type="entry name" value="FBOX"/>
    <property type="match status" value="1"/>
</dbReference>
<dbReference type="AlphaFoldDB" id="A0AAV9DHA4"/>
<keyword evidence="3" id="KW-1185">Reference proteome</keyword>
<accession>A0AAV9DHA4</accession>
<evidence type="ECO:0000313" key="2">
    <source>
        <dbReference type="EMBL" id="KAK1300439.1"/>
    </source>
</evidence>
<dbReference type="EMBL" id="JAUJYO010000013">
    <property type="protein sequence ID" value="KAK1300439.1"/>
    <property type="molecule type" value="Genomic_DNA"/>
</dbReference>
<dbReference type="InterPro" id="IPR050232">
    <property type="entry name" value="FBL13/AtMIF1-like"/>
</dbReference>
<dbReference type="Gene3D" id="1.20.1280.50">
    <property type="match status" value="1"/>
</dbReference>
<protein>
    <submittedName>
        <fullName evidence="2">F-box/LRR-repeat protein</fullName>
    </submittedName>
</protein>
<dbReference type="Proteomes" id="UP001180020">
    <property type="component" value="Unassembled WGS sequence"/>
</dbReference>
<evidence type="ECO:0000313" key="3">
    <source>
        <dbReference type="Proteomes" id="UP001180020"/>
    </source>
</evidence>
<organism evidence="2 3">
    <name type="scientific">Acorus calamus</name>
    <name type="common">Sweet flag</name>
    <dbReference type="NCBI Taxonomy" id="4465"/>
    <lineage>
        <taxon>Eukaryota</taxon>
        <taxon>Viridiplantae</taxon>
        <taxon>Streptophyta</taxon>
        <taxon>Embryophyta</taxon>
        <taxon>Tracheophyta</taxon>
        <taxon>Spermatophyta</taxon>
        <taxon>Magnoliopsida</taxon>
        <taxon>Liliopsida</taxon>
        <taxon>Acoraceae</taxon>
        <taxon>Acorus</taxon>
    </lineage>
</organism>
<dbReference type="InterPro" id="IPR001810">
    <property type="entry name" value="F-box_dom"/>
</dbReference>
<dbReference type="PANTHER" id="PTHR31900">
    <property type="entry name" value="F-BOX/RNI SUPERFAMILY PROTEIN-RELATED"/>
    <property type="match status" value="1"/>
</dbReference>
<sequence length="311" mass="36052">MKRCHRETNISELPNEILAHILTKLPIEEAVRTSSLTKQWRHVYTEMPRLQFTEDSDQIHWKKGSDGSASNEWLSIVDRFVGFPCLKFLRHLKLLKLCVRGGLLKVQGLELIPPLQKVELIVCWQGGRSNEEDEYSVMKEFFKRENGVRRLSLVTRSITNSTIIEATFLNLTCVTIKMDFTELAAMEGFTRILRNAPKLQEISVKLEVVVHQNVPARRLRSTWQQDFWDKQGEPFQCLSKNVRIIDMHGIKFSCSHSMWFVMFLAKSARVLKKLELNVLRDTQMSPLIEEELHLVKPASTDLDFVLNLMDG</sequence>
<feature type="domain" description="F-box" evidence="1">
    <location>
        <begin position="7"/>
        <end position="55"/>
    </location>
</feature>
<name>A0AAV9DHA4_ACOCL</name>
<dbReference type="CDD" id="cd22160">
    <property type="entry name" value="F-box_AtFBL13-like"/>
    <property type="match status" value="1"/>
</dbReference>
<dbReference type="InterPro" id="IPR036047">
    <property type="entry name" value="F-box-like_dom_sf"/>
</dbReference>
<dbReference type="Pfam" id="PF00646">
    <property type="entry name" value="F-box"/>
    <property type="match status" value="1"/>
</dbReference>
<dbReference type="PANTHER" id="PTHR31900:SF34">
    <property type="entry name" value="EMB|CAB62440.1-RELATED"/>
    <property type="match status" value="1"/>
</dbReference>
<comment type="caution">
    <text evidence="2">The sequence shown here is derived from an EMBL/GenBank/DDBJ whole genome shotgun (WGS) entry which is preliminary data.</text>
</comment>
<proteinExistence type="predicted"/>
<dbReference type="SUPFAM" id="SSF81383">
    <property type="entry name" value="F-box domain"/>
    <property type="match status" value="1"/>
</dbReference>